<gene>
    <name evidence="2" type="ORF">CP49_04895</name>
</gene>
<dbReference type="NCBIfam" id="TIGR03491">
    <property type="entry name" value="TM0106 family RecB-like putative nuclease"/>
    <property type="match status" value="1"/>
</dbReference>
<proteinExistence type="predicted"/>
<dbReference type="InterPro" id="IPR019993">
    <property type="entry name" value="RecB_nuclease_TM0106_put"/>
</dbReference>
<dbReference type="STRING" id="1518501.CQ10_37440"/>
<evidence type="ECO:0000313" key="2">
    <source>
        <dbReference type="EMBL" id="KRR02118.1"/>
    </source>
</evidence>
<reference evidence="2 3" key="1">
    <citation type="submission" date="2014-03" db="EMBL/GenBank/DDBJ databases">
        <title>Bradyrhizobium valentinum sp. nov., isolated from effective nodules of Lupinus mariae-josephae, a lupine endemic of basic-lime soils in Eastern Spain.</title>
        <authorList>
            <person name="Duran D."/>
            <person name="Rey L."/>
            <person name="Navarro A."/>
            <person name="Busquets A."/>
            <person name="Imperial J."/>
            <person name="Ruiz-Argueso T."/>
        </authorList>
    </citation>
    <scope>NUCLEOTIDE SEQUENCE [LARGE SCALE GENOMIC DNA]</scope>
    <source>
        <strain evidence="2 3">LmjM3</strain>
    </source>
</reference>
<name>A0A0R3LB52_9BRAD</name>
<evidence type="ECO:0000259" key="1">
    <source>
        <dbReference type="Pfam" id="PF13482"/>
    </source>
</evidence>
<dbReference type="Proteomes" id="UP000051913">
    <property type="component" value="Unassembled WGS sequence"/>
</dbReference>
<dbReference type="RefSeq" id="WP_245310888.1">
    <property type="nucleotide sequence ID" value="NZ_LLXX01000153.1"/>
</dbReference>
<dbReference type="EMBL" id="LLXX01000153">
    <property type="protein sequence ID" value="KRR02118.1"/>
    <property type="molecule type" value="Genomic_DNA"/>
</dbReference>
<feature type="domain" description="YprB ribonuclease H-like" evidence="1">
    <location>
        <begin position="321"/>
        <end position="504"/>
    </location>
</feature>
<dbReference type="AlphaFoldDB" id="A0A0R3LB52"/>
<organism evidence="2 3">
    <name type="scientific">Bradyrhizobium valentinum</name>
    <dbReference type="NCBI Taxonomy" id="1518501"/>
    <lineage>
        <taxon>Bacteria</taxon>
        <taxon>Pseudomonadati</taxon>
        <taxon>Pseudomonadota</taxon>
        <taxon>Alphaproteobacteria</taxon>
        <taxon>Hyphomicrobiales</taxon>
        <taxon>Nitrobacteraceae</taxon>
        <taxon>Bradyrhizobium</taxon>
    </lineage>
</organism>
<sequence>MQRMGETLQLSAGDLVGHLNCHYLTELDLKVAHGELAKPKIWDPVLETLAERGALHEQGFIEHLKTAGAAVTVIDGVGIDAGAVAATTEAMRRGDTVIVQGALQSGQWSGRADVLRRVEMPSRFGAWSYEVTDTKLARETKGSTVLQISLYSDLVSFMQGSAPASAFVVTPGTQYQPEPYRIADYAAYYRHVRGSLERAIASPTEGAYPEPIEHCDICRWRNHCDERRRADDHLSLVAGITKSQAGELERRGVHTMAALATVPLPLPWRPDRGAVQSYEKIREQARIQVDGRAQEAVIYEALPQIAGFGLSRLPEPSAGDIFFDFEGDPFVGEGGLEFLFGYLYADDQGASRYTGDWASTRQEERAAFERFMDFVAERLQTHPDLHIYHFAPYEPAAIKRLMGRYATRENDVDNLLRAERFVDLYAVVRHAIRASVESYSIKKLEPLYGFERGVSLEDVRVVMARTQARLELADAGNIPEPDKAAICGYNRDDCASTQRLRDWLETLRAELIQSGAID</sequence>
<dbReference type="InterPro" id="IPR038720">
    <property type="entry name" value="YprB_RNase_H-like_dom"/>
</dbReference>
<dbReference type="Pfam" id="PF13482">
    <property type="entry name" value="RNase_H_2"/>
    <property type="match status" value="1"/>
</dbReference>
<comment type="caution">
    <text evidence="2">The sequence shown here is derived from an EMBL/GenBank/DDBJ whole genome shotgun (WGS) entry which is preliminary data.</text>
</comment>
<keyword evidence="3" id="KW-1185">Reference proteome</keyword>
<protein>
    <recommendedName>
        <fullName evidence="1">YprB ribonuclease H-like domain-containing protein</fullName>
    </recommendedName>
</protein>
<evidence type="ECO:0000313" key="3">
    <source>
        <dbReference type="Proteomes" id="UP000051913"/>
    </source>
</evidence>
<accession>A0A0R3LB52</accession>